<protein>
    <submittedName>
        <fullName evidence="2">Uncharacterized protein</fullName>
    </submittedName>
</protein>
<dbReference type="Proteomes" id="UP001374535">
    <property type="component" value="Chromosome 5"/>
</dbReference>
<proteinExistence type="predicted"/>
<evidence type="ECO:0000313" key="3">
    <source>
        <dbReference type="Proteomes" id="UP001374535"/>
    </source>
</evidence>
<accession>A0AAQ3NHI0</accession>
<keyword evidence="3" id="KW-1185">Reference proteome</keyword>
<evidence type="ECO:0000313" key="2">
    <source>
        <dbReference type="EMBL" id="WVZ10365.1"/>
    </source>
</evidence>
<keyword evidence="1" id="KW-1133">Transmembrane helix</keyword>
<reference evidence="2 3" key="1">
    <citation type="journal article" date="2023" name="Life. Sci Alliance">
        <title>Evolutionary insights into 3D genome organization and epigenetic landscape of Vigna mungo.</title>
        <authorList>
            <person name="Junaid A."/>
            <person name="Singh B."/>
            <person name="Bhatia S."/>
        </authorList>
    </citation>
    <scope>NUCLEOTIDE SEQUENCE [LARGE SCALE GENOMIC DNA]</scope>
    <source>
        <strain evidence="2">Urdbean</strain>
    </source>
</reference>
<feature type="transmembrane region" description="Helical" evidence="1">
    <location>
        <begin position="18"/>
        <end position="39"/>
    </location>
</feature>
<evidence type="ECO:0000256" key="1">
    <source>
        <dbReference type="SAM" id="Phobius"/>
    </source>
</evidence>
<sequence>MDLLYILPFIWRTYWSGFNNACLCCPFLLSACCVVLLCCDLKGEKISSRNGSLGKSVALKLLIHRKSNSSQGEDFWLHDKTPSRLCRKLIDMDTYFFGTSTKNKMNPRRMKFLLLQYCVSFRVGITGNLIFYYLRAMLHRRMGQVVSETLIKGE</sequence>
<gene>
    <name evidence="2" type="ORF">V8G54_014895</name>
</gene>
<keyword evidence="1" id="KW-0812">Transmembrane</keyword>
<feature type="transmembrane region" description="Helical" evidence="1">
    <location>
        <begin position="112"/>
        <end position="134"/>
    </location>
</feature>
<dbReference type="EMBL" id="CP144696">
    <property type="protein sequence ID" value="WVZ10365.1"/>
    <property type="molecule type" value="Genomic_DNA"/>
</dbReference>
<dbReference type="AlphaFoldDB" id="A0AAQ3NHI0"/>
<keyword evidence="1" id="KW-0472">Membrane</keyword>
<organism evidence="2 3">
    <name type="scientific">Vigna mungo</name>
    <name type="common">Black gram</name>
    <name type="synonym">Phaseolus mungo</name>
    <dbReference type="NCBI Taxonomy" id="3915"/>
    <lineage>
        <taxon>Eukaryota</taxon>
        <taxon>Viridiplantae</taxon>
        <taxon>Streptophyta</taxon>
        <taxon>Embryophyta</taxon>
        <taxon>Tracheophyta</taxon>
        <taxon>Spermatophyta</taxon>
        <taxon>Magnoliopsida</taxon>
        <taxon>eudicotyledons</taxon>
        <taxon>Gunneridae</taxon>
        <taxon>Pentapetalae</taxon>
        <taxon>rosids</taxon>
        <taxon>fabids</taxon>
        <taxon>Fabales</taxon>
        <taxon>Fabaceae</taxon>
        <taxon>Papilionoideae</taxon>
        <taxon>50 kb inversion clade</taxon>
        <taxon>NPAAA clade</taxon>
        <taxon>indigoferoid/millettioid clade</taxon>
        <taxon>Phaseoleae</taxon>
        <taxon>Vigna</taxon>
    </lineage>
</organism>
<name>A0AAQ3NHI0_VIGMU</name>